<dbReference type="Proteomes" id="UP000278222">
    <property type="component" value="Unassembled WGS sequence"/>
</dbReference>
<dbReference type="AlphaFoldDB" id="A0A3N1LHP9"/>
<evidence type="ECO:0000313" key="11">
    <source>
        <dbReference type="EMBL" id="ROP91057.1"/>
    </source>
</evidence>
<evidence type="ECO:0000256" key="3">
    <source>
        <dbReference type="ARBA" id="ARBA00012438"/>
    </source>
</evidence>
<evidence type="ECO:0000256" key="1">
    <source>
        <dbReference type="ARBA" id="ARBA00000085"/>
    </source>
</evidence>
<dbReference type="PANTHER" id="PTHR44936:SF10">
    <property type="entry name" value="SENSOR PROTEIN RSTB"/>
    <property type="match status" value="1"/>
</dbReference>
<evidence type="ECO:0000256" key="4">
    <source>
        <dbReference type="ARBA" id="ARBA00022475"/>
    </source>
</evidence>
<dbReference type="RefSeq" id="WP_123690651.1">
    <property type="nucleotide sequence ID" value="NZ_AP019700.1"/>
</dbReference>
<dbReference type="SUPFAM" id="SSF47384">
    <property type="entry name" value="Homodimeric domain of signal transducing histidine kinase"/>
    <property type="match status" value="1"/>
</dbReference>
<keyword evidence="12" id="KW-1185">Reference proteome</keyword>
<dbReference type="SMART" id="SM00388">
    <property type="entry name" value="HisKA"/>
    <property type="match status" value="1"/>
</dbReference>
<keyword evidence="4" id="KW-1003">Cell membrane</keyword>
<dbReference type="InterPro" id="IPR003594">
    <property type="entry name" value="HATPase_dom"/>
</dbReference>
<dbReference type="PROSITE" id="PS50109">
    <property type="entry name" value="HIS_KIN"/>
    <property type="match status" value="1"/>
</dbReference>
<sequence>MSLSAWIGGDRSRVDGRVWVNLRTLVAIRWLAVIGQAATLVFVQVSLGYPLPLATALLVVGASAAVNIVATLQRPAQTRLTDRDAAAYLAFDVFQLSGLLFLTGGLENPFAVLILAPVTVSATILSRPTTIGLCLFTLLAIVVLVFFRWPLPWPPPGLELPPMYRFGVAAALALATVFIAAYTWQVTAEARRLTEALAATQMALAREQQLSAVGALAAAAAHELGSPLGTIAVVARELSRELPDKGPWREDLDLLESQVARCRDILAELAQRPERNSPFDGIALSLLVDLAAAPHLPAHIDFEIVRDGPDEPAEPIVPERPELRHALGNLLQNAFQFADSEVRATVGWDATEAWILVRDDGPGFRPEVLARIGEPYVSGRDRPGGSMGLGIFIAETLLARTGAGLAVENAASGGAEVAIRWHRDRLEGLQPSPS</sequence>
<dbReference type="InterPro" id="IPR047770">
    <property type="entry name" value="RegB"/>
</dbReference>
<keyword evidence="7 11" id="KW-0418">Kinase</keyword>
<organism evidence="11 12">
    <name type="scientific">Stella humosa</name>
    <dbReference type="NCBI Taxonomy" id="94"/>
    <lineage>
        <taxon>Bacteria</taxon>
        <taxon>Pseudomonadati</taxon>
        <taxon>Pseudomonadota</taxon>
        <taxon>Alphaproteobacteria</taxon>
        <taxon>Rhodospirillales</taxon>
        <taxon>Stellaceae</taxon>
        <taxon>Stella</taxon>
    </lineage>
</organism>
<feature type="transmembrane region" description="Helical" evidence="9">
    <location>
        <begin position="85"/>
        <end position="103"/>
    </location>
</feature>
<protein>
    <recommendedName>
        <fullName evidence="3">histidine kinase</fullName>
        <ecNumber evidence="3">2.7.13.3</ecNumber>
    </recommendedName>
</protein>
<proteinExistence type="predicted"/>
<feature type="transmembrane region" description="Helical" evidence="9">
    <location>
        <begin position="20"/>
        <end position="43"/>
    </location>
</feature>
<dbReference type="InterPro" id="IPR003661">
    <property type="entry name" value="HisK_dim/P_dom"/>
</dbReference>
<evidence type="ECO:0000256" key="6">
    <source>
        <dbReference type="ARBA" id="ARBA00022741"/>
    </source>
</evidence>
<evidence type="ECO:0000256" key="9">
    <source>
        <dbReference type="SAM" id="Phobius"/>
    </source>
</evidence>
<dbReference type="EMBL" id="RJKX01000014">
    <property type="protein sequence ID" value="ROP91057.1"/>
    <property type="molecule type" value="Genomic_DNA"/>
</dbReference>
<name>A0A3N1LHP9_9PROT</name>
<dbReference type="GO" id="GO:0005886">
    <property type="term" value="C:plasma membrane"/>
    <property type="evidence" value="ECO:0007669"/>
    <property type="project" value="UniProtKB-SubCell"/>
</dbReference>
<feature type="transmembrane region" description="Helical" evidence="9">
    <location>
        <begin position="163"/>
        <end position="184"/>
    </location>
</feature>
<evidence type="ECO:0000256" key="8">
    <source>
        <dbReference type="ARBA" id="ARBA00022840"/>
    </source>
</evidence>
<keyword evidence="9" id="KW-1133">Transmembrane helix</keyword>
<dbReference type="Gene3D" id="3.30.565.10">
    <property type="entry name" value="Histidine kinase-like ATPase, C-terminal domain"/>
    <property type="match status" value="1"/>
</dbReference>
<accession>A0A3N1LHP9</accession>
<dbReference type="OrthoDB" id="9785252at2"/>
<reference evidence="11 12" key="1">
    <citation type="submission" date="2018-11" db="EMBL/GenBank/DDBJ databases">
        <title>Genomic Encyclopedia of Type Strains, Phase IV (KMG-IV): sequencing the most valuable type-strain genomes for metagenomic binning, comparative biology and taxonomic classification.</title>
        <authorList>
            <person name="Goeker M."/>
        </authorList>
    </citation>
    <scope>NUCLEOTIDE SEQUENCE [LARGE SCALE GENOMIC DNA]</scope>
    <source>
        <strain evidence="11 12">DSM 5900</strain>
    </source>
</reference>
<dbReference type="SUPFAM" id="SSF55874">
    <property type="entry name" value="ATPase domain of HSP90 chaperone/DNA topoisomerase II/histidine kinase"/>
    <property type="match status" value="1"/>
</dbReference>
<evidence type="ECO:0000313" key="12">
    <source>
        <dbReference type="Proteomes" id="UP000278222"/>
    </source>
</evidence>
<dbReference type="Pfam" id="PF02518">
    <property type="entry name" value="HATPase_c"/>
    <property type="match status" value="1"/>
</dbReference>
<comment type="caution">
    <text evidence="11">The sequence shown here is derived from an EMBL/GenBank/DDBJ whole genome shotgun (WGS) entry which is preliminary data.</text>
</comment>
<dbReference type="SMART" id="SM00387">
    <property type="entry name" value="HATPase_c"/>
    <property type="match status" value="1"/>
</dbReference>
<feature type="transmembrane region" description="Helical" evidence="9">
    <location>
        <begin position="109"/>
        <end position="126"/>
    </location>
</feature>
<evidence type="ECO:0000256" key="7">
    <source>
        <dbReference type="ARBA" id="ARBA00022777"/>
    </source>
</evidence>
<dbReference type="EC" id="2.7.13.3" evidence="3"/>
<comment type="subcellular location">
    <subcellularLocation>
        <location evidence="2">Cell membrane</location>
        <topology evidence="2">Multi-pass membrane protein</topology>
    </subcellularLocation>
</comment>
<dbReference type="Gene3D" id="1.10.287.130">
    <property type="match status" value="1"/>
</dbReference>
<gene>
    <name evidence="11" type="ORF">EDC65_2917</name>
</gene>
<keyword evidence="9" id="KW-0472">Membrane</keyword>
<dbReference type="NCBIfam" id="NF033792">
    <property type="entry name" value="ActS_PrrB_HisK"/>
    <property type="match status" value="1"/>
</dbReference>
<feature type="transmembrane region" description="Helical" evidence="9">
    <location>
        <begin position="133"/>
        <end position="151"/>
    </location>
</feature>
<evidence type="ECO:0000259" key="10">
    <source>
        <dbReference type="PROSITE" id="PS50109"/>
    </source>
</evidence>
<feature type="transmembrane region" description="Helical" evidence="9">
    <location>
        <begin position="49"/>
        <end position="73"/>
    </location>
</feature>
<keyword evidence="9" id="KW-0812">Transmembrane</keyword>
<feature type="domain" description="Histidine kinase" evidence="10">
    <location>
        <begin position="219"/>
        <end position="425"/>
    </location>
</feature>
<dbReference type="GO" id="GO:0005524">
    <property type="term" value="F:ATP binding"/>
    <property type="evidence" value="ECO:0007669"/>
    <property type="project" value="UniProtKB-KW"/>
</dbReference>
<keyword evidence="6" id="KW-0547">Nucleotide-binding</keyword>
<dbReference type="InterPro" id="IPR005467">
    <property type="entry name" value="His_kinase_dom"/>
</dbReference>
<dbReference type="PANTHER" id="PTHR44936">
    <property type="entry name" value="SENSOR PROTEIN CREC"/>
    <property type="match status" value="1"/>
</dbReference>
<comment type="catalytic activity">
    <reaction evidence="1">
        <text>ATP + protein L-histidine = ADP + protein N-phospho-L-histidine.</text>
        <dbReference type="EC" id="2.7.13.3"/>
    </reaction>
</comment>
<dbReference type="GO" id="GO:0000155">
    <property type="term" value="F:phosphorelay sensor kinase activity"/>
    <property type="evidence" value="ECO:0007669"/>
    <property type="project" value="InterPro"/>
</dbReference>
<keyword evidence="5" id="KW-0808">Transferase</keyword>
<evidence type="ECO:0000256" key="5">
    <source>
        <dbReference type="ARBA" id="ARBA00022679"/>
    </source>
</evidence>
<dbReference type="InterPro" id="IPR036890">
    <property type="entry name" value="HATPase_C_sf"/>
</dbReference>
<evidence type="ECO:0000256" key="2">
    <source>
        <dbReference type="ARBA" id="ARBA00004651"/>
    </source>
</evidence>
<dbReference type="InterPro" id="IPR036097">
    <property type="entry name" value="HisK_dim/P_sf"/>
</dbReference>
<keyword evidence="8" id="KW-0067">ATP-binding</keyword>
<dbReference type="InterPro" id="IPR050980">
    <property type="entry name" value="2C_sensor_his_kinase"/>
</dbReference>